<organism evidence="2 3">
    <name type="scientific">Schistosoma rodhaini</name>
    <dbReference type="NCBI Taxonomy" id="6188"/>
    <lineage>
        <taxon>Eukaryota</taxon>
        <taxon>Metazoa</taxon>
        <taxon>Spiralia</taxon>
        <taxon>Lophotrochozoa</taxon>
        <taxon>Platyhelminthes</taxon>
        <taxon>Trematoda</taxon>
        <taxon>Digenea</taxon>
        <taxon>Strigeidida</taxon>
        <taxon>Schistosomatoidea</taxon>
        <taxon>Schistosomatidae</taxon>
        <taxon>Schistosoma</taxon>
    </lineage>
</organism>
<name>A0AA85G745_9TREM</name>
<feature type="chain" id="PRO_5041657716" evidence="1">
    <location>
        <begin position="18"/>
        <end position="70"/>
    </location>
</feature>
<evidence type="ECO:0000256" key="1">
    <source>
        <dbReference type="SAM" id="SignalP"/>
    </source>
</evidence>
<dbReference type="AlphaFoldDB" id="A0AA85G745"/>
<dbReference type="WBParaSite" id="SRDH1_82460.1">
    <property type="protein sequence ID" value="SRDH1_82460.1"/>
    <property type="gene ID" value="SRDH1_82460"/>
</dbReference>
<sequence>MITFIIISVFLLQSCYCGSSEKPECKREQTFIGKLWSLVESLVSLICFLNGIWNTINEWRTVFNSTLNAV</sequence>
<accession>A0AA85G745</accession>
<dbReference type="Proteomes" id="UP000050792">
    <property type="component" value="Unassembled WGS sequence"/>
</dbReference>
<evidence type="ECO:0000313" key="3">
    <source>
        <dbReference type="WBParaSite" id="SRDH1_82460.1"/>
    </source>
</evidence>
<keyword evidence="2" id="KW-1185">Reference proteome</keyword>
<reference evidence="2" key="1">
    <citation type="submission" date="2022-06" db="EMBL/GenBank/DDBJ databases">
        <authorList>
            <person name="Berger JAMES D."/>
            <person name="Berger JAMES D."/>
        </authorList>
    </citation>
    <scope>NUCLEOTIDE SEQUENCE [LARGE SCALE GENOMIC DNA]</scope>
</reference>
<reference evidence="3" key="2">
    <citation type="submission" date="2023-11" db="UniProtKB">
        <authorList>
            <consortium name="WormBaseParasite"/>
        </authorList>
    </citation>
    <scope>IDENTIFICATION</scope>
</reference>
<feature type="signal peptide" evidence="1">
    <location>
        <begin position="1"/>
        <end position="17"/>
    </location>
</feature>
<proteinExistence type="predicted"/>
<keyword evidence="1" id="KW-0732">Signal</keyword>
<evidence type="ECO:0000313" key="2">
    <source>
        <dbReference type="Proteomes" id="UP000050792"/>
    </source>
</evidence>
<protein>
    <submittedName>
        <fullName evidence="3">Uncharacterized protein</fullName>
    </submittedName>
</protein>